<accession>A0A642V7D2</accession>
<dbReference type="EMBL" id="SWFS01000157">
    <property type="protein sequence ID" value="KAA8915553.1"/>
    <property type="molecule type" value="Genomic_DNA"/>
</dbReference>
<dbReference type="PANTHER" id="PTHR12110:SF38">
    <property type="entry name" value="DIOXYGENASE, PUTATIVE (AFU_ORTHOLOGUE AFUA_6G00240)-RELATED"/>
    <property type="match status" value="1"/>
</dbReference>
<dbReference type="OrthoDB" id="5360893at2759"/>
<dbReference type="PANTHER" id="PTHR12110">
    <property type="entry name" value="HYDROXYPYRUVATE ISOMERASE"/>
    <property type="match status" value="1"/>
</dbReference>
<proteinExistence type="predicted"/>
<dbReference type="Gene3D" id="3.20.20.150">
    <property type="entry name" value="Divalent-metal-dependent TIM barrel enzymes"/>
    <property type="match status" value="1"/>
</dbReference>
<dbReference type="Proteomes" id="UP000761534">
    <property type="component" value="Unassembled WGS sequence"/>
</dbReference>
<reference evidence="2" key="1">
    <citation type="journal article" date="2019" name="G3 (Bethesda)">
        <title>Genome Assemblies of Two Rare Opportunistic Yeast Pathogens: Diutina rugosa (syn. Candida rugosa) and Trichomonascus ciferrii (syn. Candida ciferrii).</title>
        <authorList>
            <person name="Mixao V."/>
            <person name="Saus E."/>
            <person name="Hansen A.P."/>
            <person name="Lass-Florl C."/>
            <person name="Gabaldon T."/>
        </authorList>
    </citation>
    <scope>NUCLEOTIDE SEQUENCE</scope>
    <source>
        <strain evidence="2">CBS 4856</strain>
    </source>
</reference>
<dbReference type="AlphaFoldDB" id="A0A642V7D2"/>
<dbReference type="VEuPathDB" id="FungiDB:TRICI_002292"/>
<name>A0A642V7D2_9ASCO</name>
<protein>
    <recommendedName>
        <fullName evidence="1">Xylose isomerase-like TIM barrel domain-containing protein</fullName>
    </recommendedName>
</protein>
<dbReference type="InterPro" id="IPR036237">
    <property type="entry name" value="Xyl_isomerase-like_sf"/>
</dbReference>
<organism evidence="2 3">
    <name type="scientific">Trichomonascus ciferrii</name>
    <dbReference type="NCBI Taxonomy" id="44093"/>
    <lineage>
        <taxon>Eukaryota</taxon>
        <taxon>Fungi</taxon>
        <taxon>Dikarya</taxon>
        <taxon>Ascomycota</taxon>
        <taxon>Saccharomycotina</taxon>
        <taxon>Dipodascomycetes</taxon>
        <taxon>Dipodascales</taxon>
        <taxon>Trichomonascaceae</taxon>
        <taxon>Trichomonascus</taxon>
        <taxon>Trichomonascus ciferrii complex</taxon>
    </lineage>
</organism>
<feature type="domain" description="Xylose isomerase-like TIM barrel" evidence="1">
    <location>
        <begin position="28"/>
        <end position="320"/>
    </location>
</feature>
<dbReference type="InterPro" id="IPR050312">
    <property type="entry name" value="IolE/XylAMocC-like"/>
</dbReference>
<dbReference type="Pfam" id="PF01261">
    <property type="entry name" value="AP_endonuc_2"/>
    <property type="match status" value="1"/>
</dbReference>
<keyword evidence="3" id="KW-1185">Reference proteome</keyword>
<comment type="caution">
    <text evidence="2">The sequence shown here is derived from an EMBL/GenBank/DDBJ whole genome shotgun (WGS) entry which is preliminary data.</text>
</comment>
<evidence type="ECO:0000313" key="2">
    <source>
        <dbReference type="EMBL" id="KAA8915553.1"/>
    </source>
</evidence>
<evidence type="ECO:0000259" key="1">
    <source>
        <dbReference type="Pfam" id="PF01261"/>
    </source>
</evidence>
<dbReference type="SUPFAM" id="SSF51658">
    <property type="entry name" value="Xylose isomerase-like"/>
    <property type="match status" value="1"/>
</dbReference>
<sequence length="327" mass="37040">MASTQIKLGIATISLGWHSSHTLEQKLKSASDNGYEGVEMVYSDLQKYAESHNLSMIDASRQIRDFCTELKLGIICLCAFTEFEGSSKRLDERLEKAKNWVNIARALGTDTIQVPSNEAPNCSGDESIIVSELQQLADLGKQCGTVIKFAYEALAWGVHVALWEDSLRIVNMVNRDNFGLCLDTYHILSRVWADPRAPSGRAPGGDFALRASTERFLKECPLEKIFYLQLSDAEKQDKPILPGHPAFDINKDPTETWCFHGRLFPYQTDMGAYFPLDDILRAWLKEKGWSGYCSMEIFHRDMKERLGPEFWAREGAKSWKTVLSKLE</sequence>
<evidence type="ECO:0000313" key="3">
    <source>
        <dbReference type="Proteomes" id="UP000761534"/>
    </source>
</evidence>
<gene>
    <name evidence="2" type="ORF">TRICI_002292</name>
</gene>
<dbReference type="InterPro" id="IPR013022">
    <property type="entry name" value="Xyl_isomerase-like_TIM-brl"/>
</dbReference>